<dbReference type="InterPro" id="IPR000742">
    <property type="entry name" value="EGF"/>
</dbReference>
<dbReference type="PROSITE" id="PS01186">
    <property type="entry name" value="EGF_2"/>
    <property type="match status" value="1"/>
</dbReference>
<comment type="caution">
    <text evidence="1">Lacks conserved residue(s) required for the propagation of feature annotation.</text>
</comment>
<sequence>MTASFLLCVALATSYVVTGNGFHMFETKSAHSCLNDGYSNGTDACECKDPNYISGVNCEIWKCINFGKSIARPDSGNQFLKGCDCPPGFRGLHCEPTACIPNSDGFIRAFNPVENIFSIIITYNQRFIDVINRGDTIIDSITEMLQGAPFNTSAIDSLHVHLIGGSVYPLDCPSSTSDPLAISKCFKQEMSDYVNYFGPFNDTTLTTSILLSQVQAASTYSSVLLVTNIGISDNDNSQQINLIAQSAVARQIELNVIIVEPIDTQGRNIFFSPRYIPLIDLVHKTLGTFIVPYQINGGPNGLPIKDVIKIF</sequence>
<keyword evidence="1" id="KW-0245">EGF-like domain</keyword>
<keyword evidence="4" id="KW-1185">Reference proteome</keyword>
<evidence type="ECO:0000313" key="5">
    <source>
        <dbReference type="WBParaSite" id="PSU_v2.g19357.t1"/>
    </source>
</evidence>
<dbReference type="PROSITE" id="PS50026">
    <property type="entry name" value="EGF_3"/>
    <property type="match status" value="1"/>
</dbReference>
<dbReference type="AlphaFoldDB" id="A0A914YJ74"/>
<dbReference type="WBParaSite" id="PSU_v2.g19357.t1">
    <property type="protein sequence ID" value="PSU_v2.g19357.t1"/>
    <property type="gene ID" value="PSU_v2.g19357"/>
</dbReference>
<dbReference type="Proteomes" id="UP000887577">
    <property type="component" value="Unplaced"/>
</dbReference>
<evidence type="ECO:0000256" key="2">
    <source>
        <dbReference type="SAM" id="SignalP"/>
    </source>
</evidence>
<dbReference type="PANTHER" id="PTHR47324">
    <property type="entry name" value="PROTEIN IRG-7-RELATED"/>
    <property type="match status" value="1"/>
</dbReference>
<proteinExistence type="predicted"/>
<accession>A0A914YJ74</accession>
<keyword evidence="2" id="KW-0732">Signal</keyword>
<feature type="chain" id="PRO_5036903265" evidence="2">
    <location>
        <begin position="22"/>
        <end position="311"/>
    </location>
</feature>
<evidence type="ECO:0000313" key="4">
    <source>
        <dbReference type="Proteomes" id="UP000887577"/>
    </source>
</evidence>
<dbReference type="PROSITE" id="PS00022">
    <property type="entry name" value="EGF_1"/>
    <property type="match status" value="1"/>
</dbReference>
<organism evidence="4 5">
    <name type="scientific">Panagrolaimus superbus</name>
    <dbReference type="NCBI Taxonomy" id="310955"/>
    <lineage>
        <taxon>Eukaryota</taxon>
        <taxon>Metazoa</taxon>
        <taxon>Ecdysozoa</taxon>
        <taxon>Nematoda</taxon>
        <taxon>Chromadorea</taxon>
        <taxon>Rhabditida</taxon>
        <taxon>Tylenchina</taxon>
        <taxon>Panagrolaimomorpha</taxon>
        <taxon>Panagrolaimoidea</taxon>
        <taxon>Panagrolaimidae</taxon>
        <taxon>Panagrolaimus</taxon>
    </lineage>
</organism>
<feature type="domain" description="EGF-like" evidence="3">
    <location>
        <begin position="54"/>
        <end position="95"/>
    </location>
</feature>
<evidence type="ECO:0000259" key="3">
    <source>
        <dbReference type="PROSITE" id="PS50026"/>
    </source>
</evidence>
<feature type="disulfide bond" evidence="1">
    <location>
        <begin position="85"/>
        <end position="94"/>
    </location>
</feature>
<keyword evidence="1" id="KW-1015">Disulfide bond</keyword>
<reference evidence="5" key="1">
    <citation type="submission" date="2022-11" db="UniProtKB">
        <authorList>
            <consortium name="WormBaseParasite"/>
        </authorList>
    </citation>
    <scope>IDENTIFICATION</scope>
</reference>
<evidence type="ECO:0000256" key="1">
    <source>
        <dbReference type="PROSITE-ProRule" id="PRU00076"/>
    </source>
</evidence>
<name>A0A914YJ74_9BILA</name>
<protein>
    <submittedName>
        <fullName evidence="5">EGF-like domain-containing protein</fullName>
    </submittedName>
</protein>
<dbReference type="InterPro" id="IPR053295">
    <property type="entry name" value="Innate_immunity_reg"/>
</dbReference>
<feature type="signal peptide" evidence="2">
    <location>
        <begin position="1"/>
        <end position="21"/>
    </location>
</feature>